<dbReference type="VEuPathDB" id="MicrosporidiaDB:M896_100340"/>
<dbReference type="STRING" id="1354746.A0A0B2UJ87"/>
<dbReference type="RefSeq" id="XP_014563092.1">
    <property type="nucleotide sequence ID" value="XM_014707606.1"/>
</dbReference>
<sequence length="669" mass="77068">MTVRHDMDFYTHNSVKSIIDTALHTSSPSVTDILSIHDVYIKYFLLTNIPLEPVQGSKEILDQLKSFFKQYNRSQTIFHIEFSIAMADFVKRSIIPGDIEDFVCCMSELNLSSIDLEYYRKHFGYSQTYNLYKSIIKRIFSCRFSHKEIGLTMLLLDNQSMCFKRLLPIFKRLTVYATDNIIDKNLVACCIALKAVIVYIPQSVSQKHTYIISLLTYLSGIVTNCMSFAFINEHDADEVLSTIHLLAGLDMDKESKLVLKGMLKTIVFGLNVFATKMPNTYEEVFAAICALEILPAIHHAIGQTAEFSYAYPILHDISVPQMNYLAMHELSHIKDRFLCAKYKSMQTLYACKTIGDDFELDRVVFYNDIVNARHPSKIFEVLGHLKAQMHWDDLIVFACHPGNQHECLPLVFDNTFFANVEHISYISLFIGSIKAFPELLLASGYLFMKSFEQIHTERKWSVLRDLFLMDTKSNDQRLVRLRCMISDYVCAECNEGMRLFVEFLMMKLNDGFVCFDPSILSFLHVILMKDAQISDELLRMIGVYLIGCVVAEQGVHKNFHELEAVYVSLALRAMILGKCGTFEELSAYIENKYYTLLLSAIYKHKETVPEKHIDEMKNGILEFVFEANDEQRAELKVALRGTESRFLSKYNEIYRTEERDVQKHTVGSV</sequence>
<dbReference type="AlphaFoldDB" id="A0A0B2UJ87"/>
<dbReference type="Proteomes" id="UP000031056">
    <property type="component" value="Unassembled WGS sequence"/>
</dbReference>
<evidence type="ECO:0000313" key="1">
    <source>
        <dbReference type="EMBL" id="KHN69050.1"/>
    </source>
</evidence>
<evidence type="ECO:0000313" key="2">
    <source>
        <dbReference type="Proteomes" id="UP000031056"/>
    </source>
</evidence>
<dbReference type="HOGENOM" id="CLU_410540_0_0_1"/>
<dbReference type="EMBL" id="JOKQ01000010">
    <property type="protein sequence ID" value="KHN69050.1"/>
    <property type="molecule type" value="Genomic_DNA"/>
</dbReference>
<protein>
    <submittedName>
        <fullName evidence="1">Uncharacterized protein</fullName>
    </submittedName>
</protein>
<reference evidence="1 2" key="1">
    <citation type="journal article" date="2014" name="MBio">
        <title>The Ordospora colligata genome; evolution of extreme reduction in microsporidia and host-to-parasite horizontal gene transfer.</title>
        <authorList>
            <person name="Pombert J.-F."/>
            <person name="Haag K.L."/>
            <person name="Beidas S."/>
            <person name="Ebert D."/>
            <person name="Keeling P.J."/>
        </authorList>
    </citation>
    <scope>NUCLEOTIDE SEQUENCE [LARGE SCALE GENOMIC DNA]</scope>
    <source>
        <strain evidence="1 2">OC4</strain>
    </source>
</reference>
<comment type="caution">
    <text evidence="1">The sequence shown here is derived from an EMBL/GenBank/DDBJ whole genome shotgun (WGS) entry which is preliminary data.</text>
</comment>
<keyword evidence="2" id="KW-1185">Reference proteome</keyword>
<accession>A0A0B2UJ87</accession>
<proteinExistence type="predicted"/>
<dbReference type="InParanoid" id="A0A0B2UJ87"/>
<dbReference type="GeneID" id="26262444"/>
<organism evidence="1 2">
    <name type="scientific">Ordospora colligata OC4</name>
    <dbReference type="NCBI Taxonomy" id="1354746"/>
    <lineage>
        <taxon>Eukaryota</taxon>
        <taxon>Fungi</taxon>
        <taxon>Fungi incertae sedis</taxon>
        <taxon>Microsporidia</taxon>
        <taxon>Ordosporidae</taxon>
        <taxon>Ordospora</taxon>
    </lineage>
</organism>
<dbReference type="OrthoDB" id="2191694at2759"/>
<gene>
    <name evidence="1" type="ORF">M896_100340</name>
</gene>
<name>A0A0B2UJ87_9MICR</name>